<dbReference type="Proteomes" id="UP000887013">
    <property type="component" value="Unassembled WGS sequence"/>
</dbReference>
<reference evidence="1" key="1">
    <citation type="submission" date="2020-08" db="EMBL/GenBank/DDBJ databases">
        <title>Multicomponent nature underlies the extraordinary mechanical properties of spider dragline silk.</title>
        <authorList>
            <person name="Kono N."/>
            <person name="Nakamura H."/>
            <person name="Mori M."/>
            <person name="Yoshida Y."/>
            <person name="Ohtoshi R."/>
            <person name="Malay A.D."/>
            <person name="Moran D.A.P."/>
            <person name="Tomita M."/>
            <person name="Numata K."/>
            <person name="Arakawa K."/>
        </authorList>
    </citation>
    <scope>NUCLEOTIDE SEQUENCE</scope>
</reference>
<keyword evidence="3" id="KW-1185">Reference proteome</keyword>
<comment type="caution">
    <text evidence="1">The sequence shown here is derived from an EMBL/GenBank/DDBJ whole genome shotgun (WGS) entry which is preliminary data.</text>
</comment>
<protein>
    <submittedName>
        <fullName evidence="1">Uncharacterized protein</fullName>
    </submittedName>
</protein>
<dbReference type="OrthoDB" id="7555448at2759"/>
<evidence type="ECO:0000313" key="1">
    <source>
        <dbReference type="EMBL" id="GFT84301.1"/>
    </source>
</evidence>
<gene>
    <name evidence="1" type="primary">AVEN_12501_1</name>
    <name evidence="1" type="ORF">NPIL_296461</name>
    <name evidence="2" type="ORF">NPIL_702451</name>
</gene>
<sequence length="115" mass="13450">MVTFYFSDVKKSRVIRARFFAASVSRTANIVAVSRTPRSRVMTTCIYPVKMSFAKHNSGRKSKFKDRDGRVLKSIVTQKRKTKLPQITSEMNTHLQTPRIHENYRTRVVCCEYSW</sequence>
<name>A0A8X6U5V2_NEPPI</name>
<dbReference type="EMBL" id="BMAW01072704">
    <property type="protein sequence ID" value="GFT84301.1"/>
    <property type="molecule type" value="Genomic_DNA"/>
</dbReference>
<accession>A0A8X6U5V2</accession>
<evidence type="ECO:0000313" key="2">
    <source>
        <dbReference type="EMBL" id="GFU18430.1"/>
    </source>
</evidence>
<dbReference type="EMBL" id="BMAW01126821">
    <property type="protein sequence ID" value="GFU18430.1"/>
    <property type="molecule type" value="Genomic_DNA"/>
</dbReference>
<organism evidence="1 3">
    <name type="scientific">Nephila pilipes</name>
    <name type="common">Giant wood spider</name>
    <name type="synonym">Nephila maculata</name>
    <dbReference type="NCBI Taxonomy" id="299642"/>
    <lineage>
        <taxon>Eukaryota</taxon>
        <taxon>Metazoa</taxon>
        <taxon>Ecdysozoa</taxon>
        <taxon>Arthropoda</taxon>
        <taxon>Chelicerata</taxon>
        <taxon>Arachnida</taxon>
        <taxon>Araneae</taxon>
        <taxon>Araneomorphae</taxon>
        <taxon>Entelegynae</taxon>
        <taxon>Araneoidea</taxon>
        <taxon>Nephilidae</taxon>
        <taxon>Nephila</taxon>
    </lineage>
</organism>
<dbReference type="AlphaFoldDB" id="A0A8X6U5V2"/>
<proteinExistence type="predicted"/>
<evidence type="ECO:0000313" key="3">
    <source>
        <dbReference type="Proteomes" id="UP000887013"/>
    </source>
</evidence>